<name>A0AAV7I185_COTGL</name>
<evidence type="ECO:0000256" key="1">
    <source>
        <dbReference type="SAM" id="MobiDB-lite"/>
    </source>
</evidence>
<dbReference type="Proteomes" id="UP000826195">
    <property type="component" value="Unassembled WGS sequence"/>
</dbReference>
<reference evidence="2 3" key="1">
    <citation type="journal article" date="2021" name="J. Hered.">
        <title>A chromosome-level genome assembly of the parasitoid wasp, Cotesia glomerata (Hymenoptera: Braconidae).</title>
        <authorList>
            <person name="Pinto B.J."/>
            <person name="Weis J.J."/>
            <person name="Gamble T."/>
            <person name="Ode P.J."/>
            <person name="Paul R."/>
            <person name="Zaspel J.M."/>
        </authorList>
    </citation>
    <scope>NUCLEOTIDE SEQUENCE [LARGE SCALE GENOMIC DNA]</scope>
    <source>
        <strain evidence="2">CgM1</strain>
    </source>
</reference>
<gene>
    <name evidence="2" type="ORF">KQX54_013669</name>
</gene>
<evidence type="ECO:0000313" key="3">
    <source>
        <dbReference type="Proteomes" id="UP000826195"/>
    </source>
</evidence>
<proteinExistence type="predicted"/>
<feature type="compositionally biased region" description="Low complexity" evidence="1">
    <location>
        <begin position="46"/>
        <end position="63"/>
    </location>
</feature>
<dbReference type="EMBL" id="JAHXZJ010002609">
    <property type="protein sequence ID" value="KAH0540161.1"/>
    <property type="molecule type" value="Genomic_DNA"/>
</dbReference>
<evidence type="ECO:0000313" key="2">
    <source>
        <dbReference type="EMBL" id="KAH0540161.1"/>
    </source>
</evidence>
<dbReference type="AlphaFoldDB" id="A0AAV7I185"/>
<organism evidence="2 3">
    <name type="scientific">Cotesia glomerata</name>
    <name type="common">Lepidopteran parasitic wasp</name>
    <name type="synonym">Apanteles glomeratus</name>
    <dbReference type="NCBI Taxonomy" id="32391"/>
    <lineage>
        <taxon>Eukaryota</taxon>
        <taxon>Metazoa</taxon>
        <taxon>Ecdysozoa</taxon>
        <taxon>Arthropoda</taxon>
        <taxon>Hexapoda</taxon>
        <taxon>Insecta</taxon>
        <taxon>Pterygota</taxon>
        <taxon>Neoptera</taxon>
        <taxon>Endopterygota</taxon>
        <taxon>Hymenoptera</taxon>
        <taxon>Apocrita</taxon>
        <taxon>Ichneumonoidea</taxon>
        <taxon>Braconidae</taxon>
        <taxon>Microgastrinae</taxon>
        <taxon>Cotesia</taxon>
    </lineage>
</organism>
<feature type="region of interest" description="Disordered" evidence="1">
    <location>
        <begin position="44"/>
        <end position="95"/>
    </location>
</feature>
<sequence length="248" mass="27349">MGFNISLSSFKINRAFDNIDFSWPEFQPPMIVFDSDVDPLDDLPSLEELQPLNRRSRSSSTSSAVEELPVTELDPSTAGGPETRQLAKPGPSTSVEVEELPIVQPGPSTSSNGKSNLSSVLKRGFKRRQSKVTRGISSWGRIFRFVLLGKDSVVSFKYFDPILGLLAPFSNAEAEWAKAGLPYRSGELKAYGTKTALSFALNFCDSDFSLLCQSASQRITRILTMEREKHSLVFLRSCPLCSDEGPVE</sequence>
<accession>A0AAV7I185</accession>
<keyword evidence="3" id="KW-1185">Reference proteome</keyword>
<protein>
    <submittedName>
        <fullName evidence="2">Uncharacterized protein</fullName>
    </submittedName>
</protein>
<comment type="caution">
    <text evidence="2">The sequence shown here is derived from an EMBL/GenBank/DDBJ whole genome shotgun (WGS) entry which is preliminary data.</text>
</comment>